<evidence type="ECO:0000313" key="1">
    <source>
        <dbReference type="EMBL" id="KKN73473.1"/>
    </source>
</evidence>
<reference evidence="1" key="1">
    <citation type="journal article" date="2015" name="Nature">
        <title>Complex archaea that bridge the gap between prokaryotes and eukaryotes.</title>
        <authorList>
            <person name="Spang A."/>
            <person name="Saw J.H."/>
            <person name="Jorgensen S.L."/>
            <person name="Zaremba-Niedzwiedzka K."/>
            <person name="Martijn J."/>
            <person name="Lind A.E."/>
            <person name="van Eijk R."/>
            <person name="Schleper C."/>
            <person name="Guy L."/>
            <person name="Ettema T.J."/>
        </authorList>
    </citation>
    <scope>NUCLEOTIDE SEQUENCE</scope>
</reference>
<proteinExistence type="predicted"/>
<comment type="caution">
    <text evidence="1">The sequence shown here is derived from an EMBL/GenBank/DDBJ whole genome shotgun (WGS) entry which is preliminary data.</text>
</comment>
<organism evidence="1">
    <name type="scientific">marine sediment metagenome</name>
    <dbReference type="NCBI Taxonomy" id="412755"/>
    <lineage>
        <taxon>unclassified sequences</taxon>
        <taxon>metagenomes</taxon>
        <taxon>ecological metagenomes</taxon>
    </lineage>
</organism>
<name>A0A0F9W625_9ZZZZ</name>
<protein>
    <submittedName>
        <fullName evidence="1">Uncharacterized protein</fullName>
    </submittedName>
</protein>
<accession>A0A0F9W625</accession>
<dbReference type="EMBL" id="LAZR01000343">
    <property type="protein sequence ID" value="KKN73473.1"/>
    <property type="molecule type" value="Genomic_DNA"/>
</dbReference>
<gene>
    <name evidence="1" type="ORF">LCGC14_0400480</name>
</gene>
<dbReference type="AlphaFoldDB" id="A0A0F9W625"/>
<sequence length="1198" mass="125694">MKKVIFLLMLLLPITCQATITVFGDGESVLWQNNSQTFSIAASGSMSESVDYLWMPADGQAGQAIVTDGSGILSWSDASTAFSHNLLSATHTDTLTDSPTRGSLIYGNSTPKWDEFVIGTGFLKGDGTDVTGWSTVTLTTDTTGNYVASITDGLAIDGGDGGSEGAALTIAFDPTELLGNRTWGDASTDTIVWTWNRATGTDPAMTFGNDFISLNGDLKILGDDLFMTTNTNRFVLMGDGTNYNPEAIDLGTDTTGNYVATVADGTGIDGTATGEGSTYTPSFDATELNGLLWGTGSENTLQWQWDLIQGDPIMSFGNFVIIFNSDLSVVSGGDFTLGNTQWNSGDEIDGTKIKDADYGDVDVSVGGAWTVSSVQNNSVALTTDTTGNYAAGDAEAGNALTGDSASSFFSSGTLEVAIGGTGATSLTDGGILLGSGVGAITALGVASNGQIPIGDGATDPVLATITGSSAITVTNGAGSITLDVNDTGVDHGGLTGLGDDDHTQYIKDSEFTQNSGILVGTGSGTFQEETGATLRTSIGLGILDSPQFTNLTILGDAEDNARVKFRNESTGEVDLWTDEATGHFNIFNNIQDGDISFRFDDGGAPKTVFFDASENLFNMGDTALTTTGLGTFGNLDVDTLNLNGNVISDSTGTISFNDDNLTTTGTLGAGAITGTSLTDGTATLDDGSLASAVNGTFSGTVQAEQLTSTDDITMAGKLTNTPLAADHTCIRIDGDTNPATALDGTNQYGMYLVRNFEPPGTAGATMTNAFVFIDVDHPITESTFAVTDTIYGTNQTVQVDSAHTAAAGIQPTITENIYGTFNSTLRRTPTDPITADKDLTINNYGLFNQALTTVTFNKAGRTLTSNVYGMYGKPTNTPSLTAGDIIANTYGGYFEVVGNAAGTSKAYGLYIASVSGADENWGIYDISGADSLIAAKLCFTQTDKNEFIDSLNDGYLDYSVTTAHRFNMSAADTDVRVEFIGTTNSGLFEWMEDEDRFDFADSIRVGDGTNNVSVATDGFITLTGTARASEDMQFVVKKLKPGASAPTEAIVGITPVFQFDTTTDDEAHLVFEVLHNYDNGTDFRAHFHWAPTNGNAGDVTWGIEYHITRDENNEVLTEATTTAIIVDATQSLQDEVLETGNIIISGSGVQSEDHMHIRIFRDADASEAGASDTYASDASLISFDVEYMIDGFGEDSQF</sequence>